<keyword evidence="5" id="KW-0808">Transferase</keyword>
<evidence type="ECO:0000259" key="11">
    <source>
        <dbReference type="SMART" id="SM00967"/>
    </source>
</evidence>
<evidence type="ECO:0000256" key="3">
    <source>
        <dbReference type="ARBA" id="ARBA00022552"/>
    </source>
</evidence>
<keyword evidence="3" id="KW-0698">rRNA processing</keyword>
<keyword evidence="7" id="KW-0809">Transit peptide</keyword>
<comment type="caution">
    <text evidence="12">The sequence shown here is derived from an EMBL/GenBank/DDBJ whole genome shotgun (WGS) entry which is preliminary data.</text>
</comment>
<dbReference type="InterPro" id="IPR047261">
    <property type="entry name" value="MRM1_MeTrfase_dom"/>
</dbReference>
<feature type="compositionally biased region" description="Basic and acidic residues" evidence="10">
    <location>
        <begin position="217"/>
        <end position="229"/>
    </location>
</feature>
<dbReference type="InterPro" id="IPR047182">
    <property type="entry name" value="MRM1"/>
</dbReference>
<dbReference type="Gene3D" id="3.40.1280.10">
    <property type="match status" value="1"/>
</dbReference>
<keyword evidence="13" id="KW-1185">Reference proteome</keyword>
<dbReference type="PANTHER" id="PTHR46103">
    <property type="entry name" value="RRNA METHYLTRANSFERASE 1, MITOCHONDRIAL"/>
    <property type="match status" value="1"/>
</dbReference>
<evidence type="ECO:0000256" key="6">
    <source>
        <dbReference type="ARBA" id="ARBA00022691"/>
    </source>
</evidence>
<feature type="region of interest" description="Disordered" evidence="10">
    <location>
        <begin position="53"/>
        <end position="140"/>
    </location>
</feature>
<dbReference type="InterPro" id="IPR029026">
    <property type="entry name" value="tRNA_m1G_MTases_N"/>
</dbReference>
<feature type="compositionally biased region" description="Polar residues" evidence="10">
    <location>
        <begin position="202"/>
        <end position="216"/>
    </location>
</feature>
<organism evidence="12 13">
    <name type="scientific">Oculimacula yallundae</name>
    <dbReference type="NCBI Taxonomy" id="86028"/>
    <lineage>
        <taxon>Eukaryota</taxon>
        <taxon>Fungi</taxon>
        <taxon>Dikarya</taxon>
        <taxon>Ascomycota</taxon>
        <taxon>Pezizomycotina</taxon>
        <taxon>Leotiomycetes</taxon>
        <taxon>Helotiales</taxon>
        <taxon>Ploettnerulaceae</taxon>
        <taxon>Oculimacula</taxon>
    </lineage>
</organism>
<dbReference type="InterPro" id="IPR029028">
    <property type="entry name" value="Alpha/beta_knot_MTases"/>
</dbReference>
<evidence type="ECO:0000256" key="2">
    <source>
        <dbReference type="ARBA" id="ARBA00007228"/>
    </source>
</evidence>
<feature type="compositionally biased region" description="Low complexity" evidence="10">
    <location>
        <begin position="300"/>
        <end position="309"/>
    </location>
</feature>
<evidence type="ECO:0000256" key="5">
    <source>
        <dbReference type="ARBA" id="ARBA00022679"/>
    </source>
</evidence>
<name>A0ABR4CP21_9HELO</name>
<evidence type="ECO:0000256" key="10">
    <source>
        <dbReference type="SAM" id="MobiDB-lite"/>
    </source>
</evidence>
<dbReference type="SUPFAM" id="SSF75217">
    <property type="entry name" value="alpha/beta knot"/>
    <property type="match status" value="1"/>
</dbReference>
<feature type="domain" description="RNA 2-O ribose methyltransferase substrate binding" evidence="11">
    <location>
        <begin position="385"/>
        <end position="470"/>
    </location>
</feature>
<feature type="compositionally biased region" description="Polar residues" evidence="10">
    <location>
        <begin position="163"/>
        <end position="179"/>
    </location>
</feature>
<evidence type="ECO:0000256" key="8">
    <source>
        <dbReference type="ARBA" id="ARBA00023128"/>
    </source>
</evidence>
<dbReference type="Gene3D" id="3.30.1330.30">
    <property type="match status" value="1"/>
</dbReference>
<dbReference type="Pfam" id="PF08032">
    <property type="entry name" value="SpoU_sub_bind"/>
    <property type="match status" value="1"/>
</dbReference>
<feature type="compositionally biased region" description="Basic and acidic residues" evidence="10">
    <location>
        <begin position="92"/>
        <end position="118"/>
    </location>
</feature>
<dbReference type="Proteomes" id="UP001595075">
    <property type="component" value="Unassembled WGS sequence"/>
</dbReference>
<keyword evidence="8" id="KW-0496">Mitochondrion</keyword>
<protein>
    <recommendedName>
        <fullName evidence="9">rRNA methyltransferase 1, mitochondrial</fullName>
    </recommendedName>
</protein>
<feature type="region of interest" description="Disordered" evidence="10">
    <location>
        <begin position="157"/>
        <end position="366"/>
    </location>
</feature>
<evidence type="ECO:0000313" key="12">
    <source>
        <dbReference type="EMBL" id="KAL2071564.1"/>
    </source>
</evidence>
<dbReference type="Pfam" id="PF00588">
    <property type="entry name" value="SpoU_methylase"/>
    <property type="match status" value="1"/>
</dbReference>
<gene>
    <name evidence="12" type="ORF">VTL71DRAFT_12799</name>
</gene>
<keyword evidence="6" id="KW-0949">S-adenosyl-L-methionine</keyword>
<dbReference type="CDD" id="cd18105">
    <property type="entry name" value="SpoU-like_MRM1"/>
    <property type="match status" value="1"/>
</dbReference>
<keyword evidence="4" id="KW-0489">Methyltransferase</keyword>
<comment type="subcellular location">
    <subcellularLocation>
        <location evidence="1">Mitochondrion</location>
    </subcellularLocation>
</comment>
<accession>A0ABR4CP21</accession>
<evidence type="ECO:0000256" key="9">
    <source>
        <dbReference type="ARBA" id="ARBA00034881"/>
    </source>
</evidence>
<comment type="similarity">
    <text evidence="2">Belongs to the class IV-like SAM-binding methyltransferase superfamily. RNA methyltransferase TrmH family.</text>
</comment>
<reference evidence="12 13" key="1">
    <citation type="journal article" date="2024" name="Commun. Biol.">
        <title>Comparative genomic analysis of thermophilic fungi reveals convergent evolutionary adaptations and gene losses.</title>
        <authorList>
            <person name="Steindorff A.S."/>
            <person name="Aguilar-Pontes M.V."/>
            <person name="Robinson A.J."/>
            <person name="Andreopoulos B."/>
            <person name="LaButti K."/>
            <person name="Kuo A."/>
            <person name="Mondo S."/>
            <person name="Riley R."/>
            <person name="Otillar R."/>
            <person name="Haridas S."/>
            <person name="Lipzen A."/>
            <person name="Grimwood J."/>
            <person name="Schmutz J."/>
            <person name="Clum A."/>
            <person name="Reid I.D."/>
            <person name="Moisan M.C."/>
            <person name="Butler G."/>
            <person name="Nguyen T.T.M."/>
            <person name="Dewar K."/>
            <person name="Conant G."/>
            <person name="Drula E."/>
            <person name="Henrissat B."/>
            <person name="Hansel C."/>
            <person name="Singer S."/>
            <person name="Hutchinson M.I."/>
            <person name="de Vries R.P."/>
            <person name="Natvig D.O."/>
            <person name="Powell A.J."/>
            <person name="Tsang A."/>
            <person name="Grigoriev I.V."/>
        </authorList>
    </citation>
    <scope>NUCLEOTIDE SEQUENCE [LARGE SCALE GENOMIC DNA]</scope>
    <source>
        <strain evidence="12 13">CBS 494.80</strain>
    </source>
</reference>
<feature type="compositionally biased region" description="Basic and acidic residues" evidence="10">
    <location>
        <begin position="311"/>
        <end position="346"/>
    </location>
</feature>
<dbReference type="SMART" id="SM00967">
    <property type="entry name" value="SpoU_sub_bind"/>
    <property type="match status" value="1"/>
</dbReference>
<dbReference type="InterPro" id="IPR001537">
    <property type="entry name" value="SpoU_MeTrfase"/>
</dbReference>
<proteinExistence type="inferred from homology"/>
<dbReference type="InterPro" id="IPR013123">
    <property type="entry name" value="SpoU_subst-bd"/>
</dbReference>
<evidence type="ECO:0000256" key="1">
    <source>
        <dbReference type="ARBA" id="ARBA00004173"/>
    </source>
</evidence>
<evidence type="ECO:0000313" key="13">
    <source>
        <dbReference type="Proteomes" id="UP001595075"/>
    </source>
</evidence>
<dbReference type="PANTHER" id="PTHR46103:SF1">
    <property type="entry name" value="RRNA METHYLTRANSFERASE 1, MITOCHONDRIAL"/>
    <property type="match status" value="1"/>
</dbReference>
<dbReference type="EMBL" id="JAZHXI010000005">
    <property type="protein sequence ID" value="KAL2071564.1"/>
    <property type="molecule type" value="Genomic_DNA"/>
</dbReference>
<feature type="compositionally biased region" description="Basic and acidic residues" evidence="10">
    <location>
        <begin position="278"/>
        <end position="299"/>
    </location>
</feature>
<feature type="compositionally biased region" description="Basic and acidic residues" evidence="10">
    <location>
        <begin position="63"/>
        <end position="72"/>
    </location>
</feature>
<sequence length="717" mass="78343">MTSRLLLRRNDYLRTHVSSSPLLPLNSISIRFYHAGHASSVNTAIARGLRKSKGIGFRGPRKPSPDDPREIYRNNNGIAAYDRTGDGSVSRARKESRETRERRDPKSNRWEGRGEGSKARPRPPRGNVIERSDGFGNSEVFGRYGEKVAARIRKVEYKDSSRGAGSQREQGSDSRSAYPSLSPRDKPSGSTSQIRLADIKSSGRTSESRFGSSNGFDRSKDRFGSEREQSGLGNAPQSDRYGNVGKDNSPGRASNPFEPRSSPRDRSSAERYSPGRPDAARSNRFGDRNDRPNKTEYSKDSSSSFASRSPGRIEESKDGRFNRDGPKRGSSSERTIKLDRKADSDVAKPYGARTDRHSEPTSGRVNSFDKHIPLSIPYTTPASEFLYGHSVVEAAISSRRTPRRKLYKLYIYNGENRLEESRDERLKRLAKQNGIEVVRVGNDWIRLLDKMSGGRPHNGYILEASPLPRLPVTHLGEYKSNNGEEGFEIALDHQSREEAAINGTSNFIRTTATQTGRKPLVLLLDGIVDPGNMGGIIRTASFLGVSAIAISNRNSAPMTPVTLKASAGASENITLFSVSKPAGFLVDSKAAGWKVYAAVAPTQNHYGAIRQSVSTDELDDPLSEAPSILMLGGEGDGLRGLLKSKADVELYIQGSGQAFNVDSLNVSVAAGILCNSFLAAKKGGREAVVVAEEKEQPVGEPVVEKEMETAASDNSIF</sequence>
<evidence type="ECO:0000256" key="4">
    <source>
        <dbReference type="ARBA" id="ARBA00022603"/>
    </source>
</evidence>
<dbReference type="SUPFAM" id="SSF55315">
    <property type="entry name" value="L30e-like"/>
    <property type="match status" value="1"/>
</dbReference>
<dbReference type="InterPro" id="IPR029064">
    <property type="entry name" value="Ribosomal_eL30-like_sf"/>
</dbReference>
<evidence type="ECO:0000256" key="7">
    <source>
        <dbReference type="ARBA" id="ARBA00022946"/>
    </source>
</evidence>